<evidence type="ECO:0000256" key="4">
    <source>
        <dbReference type="ARBA" id="ARBA00023136"/>
    </source>
</evidence>
<feature type="transmembrane region" description="Helical" evidence="5">
    <location>
        <begin position="147"/>
        <end position="174"/>
    </location>
</feature>
<dbReference type="AlphaFoldDB" id="A0A9P5ZAF5"/>
<comment type="subcellular location">
    <subcellularLocation>
        <location evidence="1">Membrane</location>
        <topology evidence="1">Multi-pass membrane protein</topology>
    </subcellularLocation>
</comment>
<comment type="caution">
    <text evidence="6">The sequence shown here is derived from an EMBL/GenBank/DDBJ whole genome shotgun (WGS) entry which is preliminary data.</text>
</comment>
<dbReference type="Pfam" id="PF06687">
    <property type="entry name" value="SUR7"/>
    <property type="match status" value="1"/>
</dbReference>
<dbReference type="GO" id="GO:0005886">
    <property type="term" value="C:plasma membrane"/>
    <property type="evidence" value="ECO:0007669"/>
    <property type="project" value="InterPro"/>
</dbReference>
<protein>
    <submittedName>
        <fullName evidence="6">Pali-domain-containing protein</fullName>
    </submittedName>
</protein>
<dbReference type="InterPro" id="IPR051380">
    <property type="entry name" value="pH-response_reg_palI/RIM9"/>
</dbReference>
<evidence type="ECO:0000256" key="5">
    <source>
        <dbReference type="SAM" id="Phobius"/>
    </source>
</evidence>
<dbReference type="InterPro" id="IPR009571">
    <property type="entry name" value="SUR7/Rim9-like_fungi"/>
</dbReference>
<dbReference type="Proteomes" id="UP000807469">
    <property type="component" value="Unassembled WGS sequence"/>
</dbReference>
<dbReference type="GO" id="GO:0035838">
    <property type="term" value="C:growing cell tip"/>
    <property type="evidence" value="ECO:0007669"/>
    <property type="project" value="TreeGrafter"/>
</dbReference>
<feature type="transmembrane region" description="Helical" evidence="5">
    <location>
        <begin position="194"/>
        <end position="219"/>
    </location>
</feature>
<name>A0A9P5ZAF5_9AGAR</name>
<gene>
    <name evidence="6" type="ORF">BDN70DRAFT_246028</name>
</gene>
<dbReference type="PANTHER" id="PTHR28013:SF3">
    <property type="entry name" value="PROTEIN DCV1-RELATED"/>
    <property type="match status" value="1"/>
</dbReference>
<accession>A0A9P5ZAF5</accession>
<dbReference type="PANTHER" id="PTHR28013">
    <property type="entry name" value="PROTEIN DCV1-RELATED"/>
    <property type="match status" value="1"/>
</dbReference>
<evidence type="ECO:0000313" key="7">
    <source>
        <dbReference type="Proteomes" id="UP000807469"/>
    </source>
</evidence>
<reference evidence="6" key="1">
    <citation type="submission" date="2020-11" db="EMBL/GenBank/DDBJ databases">
        <authorList>
            <consortium name="DOE Joint Genome Institute"/>
            <person name="Ahrendt S."/>
            <person name="Riley R."/>
            <person name="Andreopoulos W."/>
            <person name="Labutti K."/>
            <person name="Pangilinan J."/>
            <person name="Ruiz-Duenas F.J."/>
            <person name="Barrasa J.M."/>
            <person name="Sanchez-Garcia M."/>
            <person name="Camarero S."/>
            <person name="Miyauchi S."/>
            <person name="Serrano A."/>
            <person name="Linde D."/>
            <person name="Babiker R."/>
            <person name="Drula E."/>
            <person name="Ayuso-Fernandez I."/>
            <person name="Pacheco R."/>
            <person name="Padilla G."/>
            <person name="Ferreira P."/>
            <person name="Barriuso J."/>
            <person name="Kellner H."/>
            <person name="Castanera R."/>
            <person name="Alfaro M."/>
            <person name="Ramirez L."/>
            <person name="Pisabarro A.G."/>
            <person name="Kuo A."/>
            <person name="Tritt A."/>
            <person name="Lipzen A."/>
            <person name="He G."/>
            <person name="Yan M."/>
            <person name="Ng V."/>
            <person name="Cullen D."/>
            <person name="Martin F."/>
            <person name="Rosso M.-N."/>
            <person name="Henrissat B."/>
            <person name="Hibbett D."/>
            <person name="Martinez A.T."/>
            <person name="Grigoriev I.V."/>
        </authorList>
    </citation>
    <scope>NUCLEOTIDE SEQUENCE</scope>
    <source>
        <strain evidence="6">CIRM-BRFM 674</strain>
    </source>
</reference>
<keyword evidence="4 5" id="KW-0472">Membrane</keyword>
<keyword evidence="7" id="KW-1185">Reference proteome</keyword>
<organism evidence="6 7">
    <name type="scientific">Pholiota conissans</name>
    <dbReference type="NCBI Taxonomy" id="109636"/>
    <lineage>
        <taxon>Eukaryota</taxon>
        <taxon>Fungi</taxon>
        <taxon>Dikarya</taxon>
        <taxon>Basidiomycota</taxon>
        <taxon>Agaricomycotina</taxon>
        <taxon>Agaricomycetes</taxon>
        <taxon>Agaricomycetidae</taxon>
        <taxon>Agaricales</taxon>
        <taxon>Agaricineae</taxon>
        <taxon>Strophariaceae</taxon>
        <taxon>Pholiota</taxon>
    </lineage>
</organism>
<evidence type="ECO:0000256" key="3">
    <source>
        <dbReference type="ARBA" id="ARBA00022989"/>
    </source>
</evidence>
<dbReference type="GO" id="GO:0032153">
    <property type="term" value="C:cell division site"/>
    <property type="evidence" value="ECO:0007669"/>
    <property type="project" value="TreeGrafter"/>
</dbReference>
<dbReference type="OrthoDB" id="2354757at2759"/>
<sequence>MFLAAITPVLVFIAFLLLLLVSLSAPIIKSIYLFRLTANISSSLFRSGVSESAQFGVWGYCLSGLQANVISISKTTAAQCSKTHLGYTFDSTVANALNAQELQSIISRTTTGALVLHPIVAALAFVTLLTSLFILRRGSNGTSRLPSLITTGIGALTAFLTTVVFLIDVIFVAVVRHRVSDATDGKITLVWGNAVWMVLGAAIALWLSTLGACTGVFACGKNRYVSRALSFHCVLDFPPRLLLFLSSRKSSTY</sequence>
<evidence type="ECO:0000313" key="6">
    <source>
        <dbReference type="EMBL" id="KAF9483887.1"/>
    </source>
</evidence>
<evidence type="ECO:0000256" key="1">
    <source>
        <dbReference type="ARBA" id="ARBA00004141"/>
    </source>
</evidence>
<dbReference type="EMBL" id="MU155149">
    <property type="protein sequence ID" value="KAF9483887.1"/>
    <property type="molecule type" value="Genomic_DNA"/>
</dbReference>
<feature type="transmembrane region" description="Helical" evidence="5">
    <location>
        <begin position="114"/>
        <end position="135"/>
    </location>
</feature>
<keyword evidence="3 5" id="KW-1133">Transmembrane helix</keyword>
<evidence type="ECO:0000256" key="2">
    <source>
        <dbReference type="ARBA" id="ARBA00022692"/>
    </source>
</evidence>
<keyword evidence="2 5" id="KW-0812">Transmembrane</keyword>
<proteinExistence type="predicted"/>